<organism evidence="1 2">
    <name type="scientific">Senna tora</name>
    <dbReference type="NCBI Taxonomy" id="362788"/>
    <lineage>
        <taxon>Eukaryota</taxon>
        <taxon>Viridiplantae</taxon>
        <taxon>Streptophyta</taxon>
        <taxon>Embryophyta</taxon>
        <taxon>Tracheophyta</taxon>
        <taxon>Spermatophyta</taxon>
        <taxon>Magnoliopsida</taxon>
        <taxon>eudicotyledons</taxon>
        <taxon>Gunneridae</taxon>
        <taxon>Pentapetalae</taxon>
        <taxon>rosids</taxon>
        <taxon>fabids</taxon>
        <taxon>Fabales</taxon>
        <taxon>Fabaceae</taxon>
        <taxon>Caesalpinioideae</taxon>
        <taxon>Cassia clade</taxon>
        <taxon>Senna</taxon>
    </lineage>
</organism>
<accession>A0A834SH93</accession>
<gene>
    <name evidence="1" type="ORF">G2W53_042640</name>
</gene>
<evidence type="ECO:0000313" key="2">
    <source>
        <dbReference type="Proteomes" id="UP000634136"/>
    </source>
</evidence>
<name>A0A834SH93_9FABA</name>
<dbReference type="Proteomes" id="UP000634136">
    <property type="component" value="Unassembled WGS sequence"/>
</dbReference>
<reference evidence="1" key="1">
    <citation type="submission" date="2020-09" db="EMBL/GenBank/DDBJ databases">
        <title>Genome-Enabled Discovery of Anthraquinone Biosynthesis in Senna tora.</title>
        <authorList>
            <person name="Kang S.-H."/>
            <person name="Pandey R.P."/>
            <person name="Lee C.-M."/>
            <person name="Sim J.-S."/>
            <person name="Jeong J.-T."/>
            <person name="Choi B.-S."/>
            <person name="Jung M."/>
            <person name="Ginzburg D."/>
            <person name="Zhao K."/>
            <person name="Won S.Y."/>
            <person name="Oh T.-J."/>
            <person name="Yu Y."/>
            <person name="Kim N.-H."/>
            <person name="Lee O.R."/>
            <person name="Lee T.-H."/>
            <person name="Bashyal P."/>
            <person name="Kim T.-S."/>
            <person name="Lee W.-H."/>
            <person name="Kawkins C."/>
            <person name="Kim C.-K."/>
            <person name="Kim J.S."/>
            <person name="Ahn B.O."/>
            <person name="Rhee S.Y."/>
            <person name="Sohng J.K."/>
        </authorList>
    </citation>
    <scope>NUCLEOTIDE SEQUENCE</scope>
    <source>
        <tissue evidence="1">Leaf</tissue>
    </source>
</reference>
<dbReference type="EMBL" id="JAAIUW010000013">
    <property type="protein sequence ID" value="KAF7803529.1"/>
    <property type="molecule type" value="Genomic_DNA"/>
</dbReference>
<dbReference type="PANTHER" id="PTHR36615:SF8">
    <property type="entry name" value="TRANSMEMBRANE PROTEIN"/>
    <property type="match status" value="1"/>
</dbReference>
<proteinExistence type="predicted"/>
<protein>
    <submittedName>
        <fullName evidence="1">Uncharacterized protein</fullName>
    </submittedName>
</protein>
<dbReference type="AlphaFoldDB" id="A0A834SH93"/>
<dbReference type="OrthoDB" id="1933849at2759"/>
<evidence type="ECO:0000313" key="1">
    <source>
        <dbReference type="EMBL" id="KAF7803529.1"/>
    </source>
</evidence>
<sequence length="56" mass="6064">MGGMRRRSRDVIKGGDLSASGRLIPQRGQVKLGILLLLFHSVSSAISFTSRSLHLS</sequence>
<keyword evidence="2" id="KW-1185">Reference proteome</keyword>
<dbReference type="PANTHER" id="PTHR36615">
    <property type="entry name" value="PROTEIN, PUTATIVE-RELATED"/>
    <property type="match status" value="1"/>
</dbReference>
<comment type="caution">
    <text evidence="1">The sequence shown here is derived from an EMBL/GenBank/DDBJ whole genome shotgun (WGS) entry which is preliminary data.</text>
</comment>